<feature type="region of interest" description="Disordered" evidence="1">
    <location>
        <begin position="650"/>
        <end position="688"/>
    </location>
</feature>
<sequence>MSASHNYFQWGGEPPIDTIADLWAQFWTVDQHQLGHSLICSFERWDGYKKTREDLLTYMSGNSEWLDTVLAFFTRVLGLDLAHFPRDSHCHVLIKEFVDYNELRFYQDDDTKTSREVAAQHLRRVRSKLQGISPALLDLPDAPARQYSALDLVFCPYGFENLDSVEEDDYDENDLDFHLELEDQEQVLSDLREQVTFWQSEAKSGPPTIQASRFTTHRTCQSIRDNLDALFHPRIPWIDEPESIHQLKDAITLVVNDLVWLRRLKKSVFTSTAWLQEFRESGLRRWLFEFTHDGNLVEFAFGGLLFQSFRKYSWKLAYMLLLNQWLPESEAAAREAENVAVVIPTPAIKLVNPDYDGFARDVLAFLSRRDEMHPWAYNPMAVFFLMSQHAFVTNWHRWILPHLTALQKLESTAAWIKTGQSASTWDPRRVYDRLMAFLVMPHNKQRADIPADATPVPVNRDALFSVENLDRRLHCIVMETLWQRSALKRLRGLLHSGPNRAQSTAAPTTTEPSSASTSTPTVSTGKRFRAASAASVSEQPKPKRARSERHGRASRTKNAARRGPQQKDRSKMEQQGERDAQTQCSQSLTVDDWDDGEEPSRDRLPSWWTDRSCSECEGRGLKPDAWCAQVVEVTRNPNASAYDGFALTHAKGNDRLKPRELTKREKQEAKKRKKPLKPQQYASPDDPNLQLRYFEKREGVAERCGRDVVRFWCREDGKRRLVGGVNFSTFPEDFLRIIQQDHTFIKVQGIRRRQAMDLWSHIGSMTGFGSRQPKGGAPGDIYNAYKIHSGETPEDIRALMRLAFSLDLLIEGARTIWSGAAASYQSLCREAELPHLGKHALTGYHCENFVTCIHRDGDVSGGILHPCFQTLKEHCGKEDFNFAYVEWGVAVRTTTNALWLFDGQDYHGTIMPSVAAMNQGAVSRGKHGSENERNVGRARASRRARTNCGRRRAAELA</sequence>
<feature type="region of interest" description="Disordered" evidence="1">
    <location>
        <begin position="497"/>
        <end position="608"/>
    </location>
</feature>
<evidence type="ECO:0000256" key="1">
    <source>
        <dbReference type="SAM" id="MobiDB-lite"/>
    </source>
</evidence>
<proteinExistence type="predicted"/>
<protein>
    <submittedName>
        <fullName evidence="2">Uncharacterized protein</fullName>
    </submittedName>
</protein>
<feature type="compositionally biased region" description="Basic residues" evidence="1">
    <location>
        <begin position="542"/>
        <end position="560"/>
    </location>
</feature>
<dbReference type="Proteomes" id="UP000613580">
    <property type="component" value="Unassembled WGS sequence"/>
</dbReference>
<gene>
    <name evidence="2" type="ORF">HMN09_00223400</name>
</gene>
<evidence type="ECO:0000313" key="3">
    <source>
        <dbReference type="Proteomes" id="UP000613580"/>
    </source>
</evidence>
<dbReference type="OrthoDB" id="2856059at2759"/>
<comment type="caution">
    <text evidence="2">The sequence shown here is derived from an EMBL/GenBank/DDBJ whole genome shotgun (WGS) entry which is preliminary data.</text>
</comment>
<feature type="compositionally biased region" description="Basic and acidic residues" evidence="1">
    <location>
        <begin position="651"/>
        <end position="668"/>
    </location>
</feature>
<dbReference type="EMBL" id="JACAZE010000003">
    <property type="protein sequence ID" value="KAF7318878.1"/>
    <property type="molecule type" value="Genomic_DNA"/>
</dbReference>
<evidence type="ECO:0000313" key="2">
    <source>
        <dbReference type="EMBL" id="KAF7318878.1"/>
    </source>
</evidence>
<feature type="compositionally biased region" description="Basic and acidic residues" evidence="1">
    <location>
        <begin position="565"/>
        <end position="580"/>
    </location>
</feature>
<keyword evidence="3" id="KW-1185">Reference proteome</keyword>
<name>A0A8H6TJJ0_MYCCL</name>
<reference evidence="2" key="1">
    <citation type="submission" date="2020-05" db="EMBL/GenBank/DDBJ databases">
        <title>Mycena genomes resolve the evolution of fungal bioluminescence.</title>
        <authorList>
            <person name="Tsai I.J."/>
        </authorList>
    </citation>
    <scope>NUCLEOTIDE SEQUENCE</scope>
    <source>
        <strain evidence="2">110903Hualien_Pintung</strain>
    </source>
</reference>
<feature type="compositionally biased region" description="Low complexity" evidence="1">
    <location>
        <begin position="503"/>
        <end position="524"/>
    </location>
</feature>
<feature type="region of interest" description="Disordered" evidence="1">
    <location>
        <begin position="922"/>
        <end position="944"/>
    </location>
</feature>
<accession>A0A8H6TJJ0</accession>
<organism evidence="2 3">
    <name type="scientific">Mycena chlorophos</name>
    <name type="common">Agaric fungus</name>
    <name type="synonym">Agaricus chlorophos</name>
    <dbReference type="NCBI Taxonomy" id="658473"/>
    <lineage>
        <taxon>Eukaryota</taxon>
        <taxon>Fungi</taxon>
        <taxon>Dikarya</taxon>
        <taxon>Basidiomycota</taxon>
        <taxon>Agaricomycotina</taxon>
        <taxon>Agaricomycetes</taxon>
        <taxon>Agaricomycetidae</taxon>
        <taxon>Agaricales</taxon>
        <taxon>Marasmiineae</taxon>
        <taxon>Mycenaceae</taxon>
        <taxon>Mycena</taxon>
    </lineage>
</organism>
<dbReference type="AlphaFoldDB" id="A0A8H6TJJ0"/>